<evidence type="ECO:0000256" key="1">
    <source>
        <dbReference type="SAM" id="MobiDB-lite"/>
    </source>
</evidence>
<gene>
    <name evidence="2" type="ORF">CC86DRAFT_250897</name>
</gene>
<dbReference type="Proteomes" id="UP000799424">
    <property type="component" value="Unassembled WGS sequence"/>
</dbReference>
<keyword evidence="3" id="KW-1185">Reference proteome</keyword>
<accession>A0A6A6ZIR3</accession>
<feature type="non-terminal residue" evidence="2">
    <location>
        <position position="84"/>
    </location>
</feature>
<reference evidence="2" key="1">
    <citation type="journal article" date="2020" name="Stud. Mycol.">
        <title>101 Dothideomycetes genomes: a test case for predicting lifestyles and emergence of pathogens.</title>
        <authorList>
            <person name="Haridas S."/>
            <person name="Albert R."/>
            <person name="Binder M."/>
            <person name="Bloem J."/>
            <person name="Labutti K."/>
            <person name="Salamov A."/>
            <person name="Andreopoulos B."/>
            <person name="Baker S."/>
            <person name="Barry K."/>
            <person name="Bills G."/>
            <person name="Bluhm B."/>
            <person name="Cannon C."/>
            <person name="Castanera R."/>
            <person name="Culley D."/>
            <person name="Daum C."/>
            <person name="Ezra D."/>
            <person name="Gonzalez J."/>
            <person name="Henrissat B."/>
            <person name="Kuo A."/>
            <person name="Liang C."/>
            <person name="Lipzen A."/>
            <person name="Lutzoni F."/>
            <person name="Magnuson J."/>
            <person name="Mondo S."/>
            <person name="Nolan M."/>
            <person name="Ohm R."/>
            <person name="Pangilinan J."/>
            <person name="Park H.-J."/>
            <person name="Ramirez L."/>
            <person name="Alfaro M."/>
            <person name="Sun H."/>
            <person name="Tritt A."/>
            <person name="Yoshinaga Y."/>
            <person name="Zwiers L.-H."/>
            <person name="Turgeon B."/>
            <person name="Goodwin S."/>
            <person name="Spatafora J."/>
            <person name="Crous P."/>
            <person name="Grigoriev I."/>
        </authorList>
    </citation>
    <scope>NUCLEOTIDE SEQUENCE</scope>
    <source>
        <strain evidence="2">CBS 113818</strain>
    </source>
</reference>
<dbReference type="AlphaFoldDB" id="A0A6A6ZIR3"/>
<name>A0A6A6ZIR3_9PLEO</name>
<evidence type="ECO:0000313" key="2">
    <source>
        <dbReference type="EMBL" id="KAF2820876.1"/>
    </source>
</evidence>
<sequence>YCHVNKKIGGEYDARSTSSAATHLTQRAKGHGVGPAGPISACRDLNQGSLVALMRQNNVEVSQGDANDISASFSKRKFNDALID</sequence>
<organism evidence="2 3">
    <name type="scientific">Ophiobolus disseminans</name>
    <dbReference type="NCBI Taxonomy" id="1469910"/>
    <lineage>
        <taxon>Eukaryota</taxon>
        <taxon>Fungi</taxon>
        <taxon>Dikarya</taxon>
        <taxon>Ascomycota</taxon>
        <taxon>Pezizomycotina</taxon>
        <taxon>Dothideomycetes</taxon>
        <taxon>Pleosporomycetidae</taxon>
        <taxon>Pleosporales</taxon>
        <taxon>Pleosporineae</taxon>
        <taxon>Phaeosphaeriaceae</taxon>
        <taxon>Ophiobolus</taxon>
    </lineage>
</organism>
<feature type="region of interest" description="Disordered" evidence="1">
    <location>
        <begin position="13"/>
        <end position="36"/>
    </location>
</feature>
<dbReference type="EMBL" id="MU006239">
    <property type="protein sequence ID" value="KAF2820876.1"/>
    <property type="molecule type" value="Genomic_DNA"/>
</dbReference>
<protein>
    <submittedName>
        <fullName evidence="2">Uncharacterized protein</fullName>
    </submittedName>
</protein>
<dbReference type="OrthoDB" id="3679949at2759"/>
<proteinExistence type="predicted"/>
<feature type="non-terminal residue" evidence="2">
    <location>
        <position position="1"/>
    </location>
</feature>
<evidence type="ECO:0000313" key="3">
    <source>
        <dbReference type="Proteomes" id="UP000799424"/>
    </source>
</evidence>
<feature type="compositionally biased region" description="Polar residues" evidence="1">
    <location>
        <begin position="15"/>
        <end position="25"/>
    </location>
</feature>